<accession>A0ABP6Y4E9</accession>
<comment type="caution">
    <text evidence="1">The sequence shown here is derived from an EMBL/GenBank/DDBJ whole genome shotgun (WGS) entry which is preliminary data.</text>
</comment>
<proteinExistence type="predicted"/>
<reference evidence="2" key="1">
    <citation type="journal article" date="2019" name="Int. J. Syst. Evol. Microbiol.">
        <title>The Global Catalogue of Microorganisms (GCM) 10K type strain sequencing project: providing services to taxonomists for standard genome sequencing and annotation.</title>
        <authorList>
            <consortium name="The Broad Institute Genomics Platform"/>
            <consortium name="The Broad Institute Genome Sequencing Center for Infectious Disease"/>
            <person name="Wu L."/>
            <person name="Ma J."/>
        </authorList>
    </citation>
    <scope>NUCLEOTIDE SEQUENCE [LARGE SCALE GENOMIC DNA]</scope>
    <source>
        <strain evidence="2">JCM 16540</strain>
    </source>
</reference>
<dbReference type="RefSeq" id="WP_204911126.1">
    <property type="nucleotide sequence ID" value="NZ_BAAAYR010000005.1"/>
</dbReference>
<evidence type="ECO:0000313" key="1">
    <source>
        <dbReference type="EMBL" id="GAA3576531.1"/>
    </source>
</evidence>
<name>A0ABP6Y4E9_9ACTN</name>
<dbReference type="Proteomes" id="UP001500767">
    <property type="component" value="Unassembled WGS sequence"/>
</dbReference>
<protein>
    <submittedName>
        <fullName evidence="1">Uncharacterized protein</fullName>
    </submittedName>
</protein>
<keyword evidence="2" id="KW-1185">Reference proteome</keyword>
<evidence type="ECO:0000313" key="2">
    <source>
        <dbReference type="Proteomes" id="UP001500767"/>
    </source>
</evidence>
<gene>
    <name evidence="1" type="ORF">GCM10022197_37210</name>
</gene>
<dbReference type="EMBL" id="BAAAYR010000005">
    <property type="protein sequence ID" value="GAA3576531.1"/>
    <property type="molecule type" value="Genomic_DNA"/>
</dbReference>
<organism evidence="1 2">
    <name type="scientific">Microlunatus spumicola</name>
    <dbReference type="NCBI Taxonomy" id="81499"/>
    <lineage>
        <taxon>Bacteria</taxon>
        <taxon>Bacillati</taxon>
        <taxon>Actinomycetota</taxon>
        <taxon>Actinomycetes</taxon>
        <taxon>Propionibacteriales</taxon>
        <taxon>Propionibacteriaceae</taxon>
        <taxon>Microlunatus</taxon>
    </lineage>
</organism>
<sequence length="216" mass="23161">MDGPRNGRRAALALVLALVVLVGLAPSAGAVPRNDRVAGRLVGELWRTVLELPADESNPYVVARCVRFVNVVAPFAPLGPDVPDLSCRLRANDRVFVGARVWEQSAYEQVLAGNPDTSEAGLRAEALRLLDQQGAPEVRLDGRVVPVVKGVSRLVRVDLPTNNLFGDPSVTSTTLVAAGWVALVRPGPGRHTIAIRQPDGTGTTTHLYLARRGHHR</sequence>